<dbReference type="PANTHER" id="PTHR23236:SF11">
    <property type="entry name" value="EUKARYOTIC TRANSLATION INITIATION FACTOR 4H"/>
    <property type="match status" value="1"/>
</dbReference>
<dbReference type="PROSITE" id="PS50102">
    <property type="entry name" value="RRM"/>
    <property type="match status" value="1"/>
</dbReference>
<feature type="compositionally biased region" description="Basic and acidic residues" evidence="3">
    <location>
        <begin position="163"/>
        <end position="191"/>
    </location>
</feature>
<dbReference type="InterPro" id="IPR000504">
    <property type="entry name" value="RRM_dom"/>
</dbReference>
<dbReference type="AlphaFoldDB" id="A0A0C3PTR9"/>
<dbReference type="Proteomes" id="UP000053257">
    <property type="component" value="Unassembled WGS sequence"/>
</dbReference>
<feature type="compositionally biased region" description="Basic and acidic residues" evidence="3">
    <location>
        <begin position="35"/>
        <end position="67"/>
    </location>
</feature>
<evidence type="ECO:0000256" key="1">
    <source>
        <dbReference type="ARBA" id="ARBA00022884"/>
    </source>
</evidence>
<evidence type="ECO:0000256" key="3">
    <source>
        <dbReference type="SAM" id="MobiDB-lite"/>
    </source>
</evidence>
<dbReference type="OrthoDB" id="48651at2759"/>
<accession>A0A0C3PTR9</accession>
<evidence type="ECO:0000313" key="6">
    <source>
        <dbReference type="Proteomes" id="UP000053257"/>
    </source>
</evidence>
<reference evidence="5 6" key="1">
    <citation type="journal article" date="2014" name="PLoS Genet.">
        <title>Analysis of the Phlebiopsis gigantea genome, transcriptome and secretome provides insight into its pioneer colonization strategies of wood.</title>
        <authorList>
            <person name="Hori C."/>
            <person name="Ishida T."/>
            <person name="Igarashi K."/>
            <person name="Samejima M."/>
            <person name="Suzuki H."/>
            <person name="Master E."/>
            <person name="Ferreira P."/>
            <person name="Ruiz-Duenas F.J."/>
            <person name="Held B."/>
            <person name="Canessa P."/>
            <person name="Larrondo L.F."/>
            <person name="Schmoll M."/>
            <person name="Druzhinina I.S."/>
            <person name="Kubicek C.P."/>
            <person name="Gaskell J.A."/>
            <person name="Kersten P."/>
            <person name="St John F."/>
            <person name="Glasner J."/>
            <person name="Sabat G."/>
            <person name="Splinter BonDurant S."/>
            <person name="Syed K."/>
            <person name="Yadav J."/>
            <person name="Mgbeahuruike A.C."/>
            <person name="Kovalchuk A."/>
            <person name="Asiegbu F.O."/>
            <person name="Lackner G."/>
            <person name="Hoffmeister D."/>
            <person name="Rencoret J."/>
            <person name="Gutierrez A."/>
            <person name="Sun H."/>
            <person name="Lindquist E."/>
            <person name="Barry K."/>
            <person name="Riley R."/>
            <person name="Grigoriev I.V."/>
            <person name="Henrissat B."/>
            <person name="Kues U."/>
            <person name="Berka R.M."/>
            <person name="Martinez A.T."/>
            <person name="Covert S.F."/>
            <person name="Blanchette R.A."/>
            <person name="Cullen D."/>
        </authorList>
    </citation>
    <scope>NUCLEOTIDE SEQUENCE [LARGE SCALE GENOMIC DNA]</scope>
    <source>
        <strain evidence="5 6">11061_1 CR5-6</strain>
    </source>
</reference>
<evidence type="ECO:0000256" key="2">
    <source>
        <dbReference type="PROSITE-ProRule" id="PRU00176"/>
    </source>
</evidence>
<dbReference type="GO" id="GO:0003723">
    <property type="term" value="F:RNA binding"/>
    <property type="evidence" value="ECO:0007669"/>
    <property type="project" value="UniProtKB-UniRule"/>
</dbReference>
<dbReference type="EMBL" id="KN840449">
    <property type="protein sequence ID" value="KIP10973.1"/>
    <property type="molecule type" value="Genomic_DNA"/>
</dbReference>
<sequence>PKKAQKMSLNEFLGDNTLGSWADEMDTLPTAPAARTDDDRYRPGERRRDDFLPSRSDRGPMSHREDLPLPTEPPYTAFVGNLAFDLIETDLEEFFAGSELKSVKIIKDRDEKPKGFGYIEFAELDGLKDALAKSGSSLAGRTVRISVAEPPKERSGFGGGGFDDDKFSGNWRRDGPLPDLSSRDGPRRRFEGGPGVREPAPPSLSDNANDWRSSKPRSVAPPEPEGPPSKRRGSGFKSQDGGPSGLADSEETWSIGSKFKPSAPSEPSSRFGSVRGRGEMGPPRDTSGPTEEGDWRRSSASRQSTSRMSNSSVPPTPQMTRRKLELLPRTGSSTTPSPLSSPNPANAKPNPFGAARPVDTVAKETAVAERLEKEREQVRDRVSHHPMSRTSSRAASQRGEPRGPASPSSPKAAESPKLAPAVANVRPSFSFANAAARKKDTESDETEKADDLAEKVADLEVS</sequence>
<dbReference type="InterPro" id="IPR012677">
    <property type="entry name" value="Nucleotide-bd_a/b_plait_sf"/>
</dbReference>
<keyword evidence="6" id="KW-1185">Reference proteome</keyword>
<proteinExistence type="predicted"/>
<dbReference type="SUPFAM" id="SSF54928">
    <property type="entry name" value="RNA-binding domain, RBD"/>
    <property type="match status" value="1"/>
</dbReference>
<dbReference type="Pfam" id="PF00076">
    <property type="entry name" value="RRM_1"/>
    <property type="match status" value="1"/>
</dbReference>
<feature type="compositionally biased region" description="Basic and acidic residues" evidence="3">
    <location>
        <begin position="449"/>
        <end position="462"/>
    </location>
</feature>
<keyword evidence="1 2" id="KW-0694">RNA-binding</keyword>
<feature type="compositionally biased region" description="Low complexity" evidence="3">
    <location>
        <begin position="405"/>
        <end position="421"/>
    </location>
</feature>
<evidence type="ECO:0000313" key="5">
    <source>
        <dbReference type="EMBL" id="KIP10973.1"/>
    </source>
</evidence>
<feature type="region of interest" description="Disordered" evidence="3">
    <location>
        <begin position="146"/>
        <end position="462"/>
    </location>
</feature>
<protein>
    <recommendedName>
        <fullName evidence="4">RRM domain-containing protein</fullName>
    </recommendedName>
</protein>
<dbReference type="PANTHER" id="PTHR23236">
    <property type="entry name" value="EUKARYOTIC TRANSLATION INITIATION FACTOR 4B/4H"/>
    <property type="match status" value="1"/>
</dbReference>
<feature type="compositionally biased region" description="Low complexity" evidence="3">
    <location>
        <begin position="298"/>
        <end position="312"/>
    </location>
</feature>
<feature type="compositionally biased region" description="Basic and acidic residues" evidence="3">
    <location>
        <begin position="366"/>
        <end position="383"/>
    </location>
</feature>
<organism evidence="5 6">
    <name type="scientific">Phlebiopsis gigantea (strain 11061_1 CR5-6)</name>
    <name type="common">White-rot fungus</name>
    <name type="synonym">Peniophora gigantea</name>
    <dbReference type="NCBI Taxonomy" id="745531"/>
    <lineage>
        <taxon>Eukaryota</taxon>
        <taxon>Fungi</taxon>
        <taxon>Dikarya</taxon>
        <taxon>Basidiomycota</taxon>
        <taxon>Agaricomycotina</taxon>
        <taxon>Agaricomycetes</taxon>
        <taxon>Polyporales</taxon>
        <taxon>Phanerochaetaceae</taxon>
        <taxon>Phlebiopsis</taxon>
    </lineage>
</organism>
<name>A0A0C3PTR9_PHLG1</name>
<evidence type="ECO:0000259" key="4">
    <source>
        <dbReference type="PROSITE" id="PS50102"/>
    </source>
</evidence>
<feature type="domain" description="RRM" evidence="4">
    <location>
        <begin position="75"/>
        <end position="150"/>
    </location>
</feature>
<dbReference type="InterPro" id="IPR035979">
    <property type="entry name" value="RBD_domain_sf"/>
</dbReference>
<feature type="region of interest" description="Disordered" evidence="3">
    <location>
        <begin position="16"/>
        <end position="72"/>
    </location>
</feature>
<gene>
    <name evidence="5" type="ORF">PHLGIDRAFT_64549</name>
</gene>
<dbReference type="GO" id="GO:0005730">
    <property type="term" value="C:nucleolus"/>
    <property type="evidence" value="ECO:0007669"/>
    <property type="project" value="TreeGrafter"/>
</dbReference>
<dbReference type="HOGENOM" id="CLU_030044_1_0_1"/>
<dbReference type="Gene3D" id="3.30.70.330">
    <property type="match status" value="1"/>
</dbReference>
<feature type="compositionally biased region" description="Low complexity" evidence="3">
    <location>
        <begin position="327"/>
        <end position="351"/>
    </location>
</feature>
<dbReference type="STRING" id="745531.A0A0C3PTR9"/>
<dbReference type="SMART" id="SM00360">
    <property type="entry name" value="RRM"/>
    <property type="match status" value="1"/>
</dbReference>
<feature type="non-terminal residue" evidence="5">
    <location>
        <position position="1"/>
    </location>
</feature>